<evidence type="ECO:0000256" key="7">
    <source>
        <dbReference type="PIRSR" id="PIRSR001084-1"/>
    </source>
</evidence>
<feature type="binding site" evidence="9">
    <location>
        <position position="155"/>
    </location>
    <ligand>
        <name>Zn(2+)</name>
        <dbReference type="ChEBI" id="CHEBI:29105"/>
    </ligand>
</feature>
<evidence type="ECO:0000256" key="5">
    <source>
        <dbReference type="ARBA" id="ARBA00023295"/>
    </source>
</evidence>
<name>A0A7G5C0X5_9BACL</name>
<dbReference type="InterPro" id="IPR013738">
    <property type="entry name" value="Beta_galactosidase_Trimer"/>
</dbReference>
<feature type="binding site" evidence="8">
    <location>
        <position position="111"/>
    </location>
    <ligand>
        <name>substrate</name>
    </ligand>
</feature>
<dbReference type="InterPro" id="IPR013529">
    <property type="entry name" value="Glyco_hydro_42_N"/>
</dbReference>
<reference evidence="13 14" key="1">
    <citation type="submission" date="2019-07" db="EMBL/GenBank/DDBJ databases">
        <authorList>
            <person name="Kim J.K."/>
            <person name="Cheong H.-M."/>
            <person name="Choi Y."/>
            <person name="Hwang K.J."/>
            <person name="Lee S."/>
            <person name="Choi C."/>
        </authorList>
    </citation>
    <scope>NUCLEOTIDE SEQUENCE [LARGE SCALE GENOMIC DNA]</scope>
    <source>
        <strain evidence="13 14">KS 22</strain>
    </source>
</reference>
<evidence type="ECO:0000256" key="6">
    <source>
        <dbReference type="PIRNR" id="PIRNR001084"/>
    </source>
</evidence>
<feature type="active site" description="Proton donor" evidence="7">
    <location>
        <position position="150"/>
    </location>
</feature>
<dbReference type="InterPro" id="IPR013780">
    <property type="entry name" value="Glyco_hydro_b"/>
</dbReference>
<feature type="binding site" evidence="8">
    <location>
        <position position="149"/>
    </location>
    <ligand>
        <name>substrate</name>
    </ligand>
</feature>
<keyword evidence="4 6" id="KW-0378">Hydrolase</keyword>
<keyword evidence="14" id="KW-1185">Reference proteome</keyword>
<comment type="similarity">
    <text evidence="2 6">Belongs to the glycosyl hydrolase 42 family.</text>
</comment>
<dbReference type="PIRSF" id="PIRSF001084">
    <property type="entry name" value="B-galactosidase"/>
    <property type="match status" value="1"/>
</dbReference>
<feature type="binding site" evidence="9">
    <location>
        <position position="115"/>
    </location>
    <ligand>
        <name>Zn(2+)</name>
        <dbReference type="ChEBI" id="CHEBI:29105"/>
    </ligand>
</feature>
<feature type="binding site" evidence="8">
    <location>
        <position position="320"/>
    </location>
    <ligand>
        <name>substrate</name>
    </ligand>
</feature>
<evidence type="ECO:0000313" key="14">
    <source>
        <dbReference type="Proteomes" id="UP000515679"/>
    </source>
</evidence>
<dbReference type="KEGG" id="cchl:FPL14_17945"/>
<evidence type="ECO:0000256" key="2">
    <source>
        <dbReference type="ARBA" id="ARBA00005940"/>
    </source>
</evidence>
<evidence type="ECO:0000256" key="9">
    <source>
        <dbReference type="PIRSR" id="PIRSR001084-3"/>
    </source>
</evidence>
<dbReference type="Pfam" id="PF02449">
    <property type="entry name" value="Glyco_hydro_42"/>
    <property type="match status" value="1"/>
</dbReference>
<dbReference type="EMBL" id="CP041969">
    <property type="protein sequence ID" value="QMV42859.1"/>
    <property type="molecule type" value="Genomic_DNA"/>
</dbReference>
<dbReference type="InterPro" id="IPR029062">
    <property type="entry name" value="Class_I_gatase-like"/>
</dbReference>
<dbReference type="GO" id="GO:0006012">
    <property type="term" value="P:galactose metabolic process"/>
    <property type="evidence" value="ECO:0007669"/>
    <property type="project" value="InterPro"/>
</dbReference>
<dbReference type="Pfam" id="PF08533">
    <property type="entry name" value="Glyco_hydro_42C"/>
    <property type="match status" value="1"/>
</dbReference>
<feature type="domain" description="Beta-galactosidase trimerisation" evidence="11">
    <location>
        <begin position="402"/>
        <end position="612"/>
    </location>
</feature>
<dbReference type="SUPFAM" id="SSF52317">
    <property type="entry name" value="Class I glutamine amidotransferase-like"/>
    <property type="match status" value="1"/>
</dbReference>
<proteinExistence type="inferred from homology"/>
<feature type="binding site" evidence="9">
    <location>
        <position position="160"/>
    </location>
    <ligand>
        <name>Zn(2+)</name>
        <dbReference type="ChEBI" id="CHEBI:29105"/>
    </ligand>
</feature>
<feature type="domain" description="Beta-galactosidase C-terminal" evidence="12">
    <location>
        <begin position="622"/>
        <end position="678"/>
    </location>
</feature>
<feature type="domain" description="Glycoside hydrolase family 42 N-terminal" evidence="10">
    <location>
        <begin position="14"/>
        <end position="389"/>
    </location>
</feature>
<organism evidence="13 14">
    <name type="scientific">Cohnella cholangitidis</name>
    <dbReference type="NCBI Taxonomy" id="2598458"/>
    <lineage>
        <taxon>Bacteria</taxon>
        <taxon>Bacillati</taxon>
        <taxon>Bacillota</taxon>
        <taxon>Bacilli</taxon>
        <taxon>Bacillales</taxon>
        <taxon>Paenibacillaceae</taxon>
        <taxon>Cohnella</taxon>
    </lineage>
</organism>
<dbReference type="GO" id="GO:0046872">
    <property type="term" value="F:metal ion binding"/>
    <property type="evidence" value="ECO:0007669"/>
    <property type="project" value="UniProtKB-KW"/>
</dbReference>
<dbReference type="AlphaFoldDB" id="A0A7G5C0X5"/>
<evidence type="ECO:0000259" key="12">
    <source>
        <dbReference type="Pfam" id="PF08533"/>
    </source>
</evidence>
<dbReference type="PANTHER" id="PTHR36447:SF1">
    <property type="entry name" value="BETA-GALACTOSIDASE GANA"/>
    <property type="match status" value="1"/>
</dbReference>
<dbReference type="InterPro" id="IPR013739">
    <property type="entry name" value="Beta_galactosidase_C"/>
</dbReference>
<dbReference type="Proteomes" id="UP000515679">
    <property type="component" value="Chromosome"/>
</dbReference>
<dbReference type="GO" id="GO:0004565">
    <property type="term" value="F:beta-galactosidase activity"/>
    <property type="evidence" value="ECO:0007669"/>
    <property type="project" value="UniProtKB-EC"/>
</dbReference>
<dbReference type="SUPFAM" id="SSF51445">
    <property type="entry name" value="(Trans)glycosidases"/>
    <property type="match status" value="1"/>
</dbReference>
<evidence type="ECO:0000256" key="3">
    <source>
        <dbReference type="ARBA" id="ARBA00012756"/>
    </source>
</evidence>
<evidence type="ECO:0000259" key="10">
    <source>
        <dbReference type="Pfam" id="PF02449"/>
    </source>
</evidence>
<dbReference type="InterPro" id="IPR003476">
    <property type="entry name" value="Glyco_hydro_42"/>
</dbReference>
<dbReference type="EC" id="3.2.1.23" evidence="3 6"/>
<feature type="binding site" evidence="9">
    <location>
        <position position="157"/>
    </location>
    <ligand>
        <name>Zn(2+)</name>
        <dbReference type="ChEBI" id="CHEBI:29105"/>
    </ligand>
</feature>
<evidence type="ECO:0000256" key="1">
    <source>
        <dbReference type="ARBA" id="ARBA00001412"/>
    </source>
</evidence>
<accession>A0A7G5C0X5</accession>
<evidence type="ECO:0000259" key="11">
    <source>
        <dbReference type="Pfam" id="PF08532"/>
    </source>
</evidence>
<gene>
    <name evidence="13" type="ORF">FPL14_17945</name>
</gene>
<dbReference type="Gene3D" id="3.20.20.80">
    <property type="entry name" value="Glycosidases"/>
    <property type="match status" value="1"/>
</dbReference>
<dbReference type="Gene3D" id="3.40.50.880">
    <property type="match status" value="1"/>
</dbReference>
<protein>
    <recommendedName>
        <fullName evidence="3 6">Beta-galactosidase</fullName>
        <shortName evidence="6">Beta-gal</shortName>
        <ecNumber evidence="3 6">3.2.1.23</ecNumber>
    </recommendedName>
</protein>
<feature type="active site" description="Nucleophile" evidence="7">
    <location>
        <position position="312"/>
    </location>
</feature>
<evidence type="ECO:0000313" key="13">
    <source>
        <dbReference type="EMBL" id="QMV42859.1"/>
    </source>
</evidence>
<dbReference type="CDD" id="cd03143">
    <property type="entry name" value="A4_beta-galactosidase_middle_domain"/>
    <property type="match status" value="1"/>
</dbReference>
<evidence type="ECO:0000256" key="4">
    <source>
        <dbReference type="ARBA" id="ARBA00022801"/>
    </source>
</evidence>
<dbReference type="PANTHER" id="PTHR36447">
    <property type="entry name" value="BETA-GALACTOSIDASE GANA"/>
    <property type="match status" value="1"/>
</dbReference>
<comment type="catalytic activity">
    <reaction evidence="1 6">
        <text>Hydrolysis of terminal non-reducing beta-D-galactose residues in beta-D-galactosides.</text>
        <dbReference type="EC" id="3.2.1.23"/>
    </reaction>
</comment>
<dbReference type="Gene3D" id="2.60.40.1180">
    <property type="entry name" value="Golgi alpha-mannosidase II"/>
    <property type="match status" value="1"/>
</dbReference>
<keyword evidence="9" id="KW-0479">Metal-binding</keyword>
<evidence type="ECO:0000256" key="8">
    <source>
        <dbReference type="PIRSR" id="PIRSR001084-2"/>
    </source>
</evidence>
<keyword evidence="5 6" id="KW-0326">Glycosidase</keyword>
<keyword evidence="9" id="KW-0862">Zinc</keyword>
<dbReference type="GO" id="GO:0009341">
    <property type="term" value="C:beta-galactosidase complex"/>
    <property type="evidence" value="ECO:0007669"/>
    <property type="project" value="InterPro"/>
</dbReference>
<dbReference type="Pfam" id="PF08532">
    <property type="entry name" value="Glyco_hydro_42M"/>
    <property type="match status" value="1"/>
</dbReference>
<dbReference type="InterPro" id="IPR017853">
    <property type="entry name" value="GH"/>
</dbReference>
<dbReference type="RefSeq" id="WP_182299086.1">
    <property type="nucleotide sequence ID" value="NZ_CP041969.1"/>
</dbReference>
<sequence length="681" mass="77481">MFNKPIPKMLYGGDYNPEQWPEEIWQEDMRLFKLAGVDIATINVFSWALNQPDENTYEFGWLDKVMDMLHDNGVYACMGTGTAAHPAWMATKYPDVLTVDFEGRKRKYGRRHNSCANSPTFKTYSQQIAFRLAERYKNHPALLLWHVNNEYGWRCYCENCEKEFRKWLQRKYGSLDALNEAWYTRFWGHTFYDWNEIVLPNVLSEHLSSSNQDATAFQGISLDYARFNSDSILESYKLERDAIKSIIPNAVVTTNFQGNGTYKPLDYFKWAKELDVIALDSYPPDDAPASYSSMRHDLMRGLKNGAPFMLMESCPSQLNWKPQNPLKRPGVSRLWSYQAISRGADSIMYFQMRRCSGAFEKFHGAMIDHAGHENTRVFRECALVGRELGRLGDRIVGARTPAKAAIVFDWDNWWAIEYSSGLTDQLKYLQEVQKYYDAFHGRNIAVDFVSTESDLSGYDVLVAPVLYMVKEGYAEKLERFVSAGGTFLTTAFSGIVDESDKIPLGGYPGKLRKLLGIWVEEIDALLPLQRNLMRVSNPVGELTGSYECSVLCDVLHAEGAEVLAEFGREFYQGMPALTRNSFGSGEAWYVATSPEPRFLDKLVLHLCANKGITPLLDTPSNVEATFREKDGNRYLFVLNHNDDVKWVNIGPLPHRDLLSGGDISGEVKLEPKGVLLLQIGV</sequence>